<dbReference type="Pfam" id="PF00291">
    <property type="entry name" value="PALP"/>
    <property type="match status" value="1"/>
</dbReference>
<feature type="domain" description="Tryptophan synthase beta chain-like PALP" evidence="9">
    <location>
        <begin position="6"/>
        <end position="320"/>
    </location>
</feature>
<dbReference type="Gene3D" id="3.40.50.1100">
    <property type="match status" value="2"/>
</dbReference>
<comment type="catalytic activity">
    <reaction evidence="8">
        <text>L-serine = pyruvate + NH4(+)</text>
        <dbReference type="Rhea" id="RHEA:19169"/>
        <dbReference type="ChEBI" id="CHEBI:15361"/>
        <dbReference type="ChEBI" id="CHEBI:28938"/>
        <dbReference type="ChEBI" id="CHEBI:33384"/>
        <dbReference type="EC" id="4.3.1.17"/>
    </reaction>
</comment>
<dbReference type="GO" id="GO:0030170">
    <property type="term" value="F:pyridoxal phosphate binding"/>
    <property type="evidence" value="ECO:0007669"/>
    <property type="project" value="InterPro"/>
</dbReference>
<organism evidence="10">
    <name type="scientific">Timema cristinae</name>
    <name type="common">Walking stick</name>
    <dbReference type="NCBI Taxonomy" id="61476"/>
    <lineage>
        <taxon>Eukaryota</taxon>
        <taxon>Metazoa</taxon>
        <taxon>Ecdysozoa</taxon>
        <taxon>Arthropoda</taxon>
        <taxon>Hexapoda</taxon>
        <taxon>Insecta</taxon>
        <taxon>Pterygota</taxon>
        <taxon>Neoptera</taxon>
        <taxon>Polyneoptera</taxon>
        <taxon>Phasmatodea</taxon>
        <taxon>Timematodea</taxon>
        <taxon>Timematoidea</taxon>
        <taxon>Timematidae</taxon>
        <taxon>Timema</taxon>
    </lineage>
</organism>
<dbReference type="GO" id="GO:0003941">
    <property type="term" value="F:L-serine ammonia-lyase activity"/>
    <property type="evidence" value="ECO:0007669"/>
    <property type="project" value="UniProtKB-EC"/>
</dbReference>
<keyword evidence="5" id="KW-0456">Lyase</keyword>
<proteinExistence type="inferred from homology"/>
<evidence type="ECO:0000256" key="2">
    <source>
        <dbReference type="ARBA" id="ARBA00010869"/>
    </source>
</evidence>
<keyword evidence="4" id="KW-0663">Pyridoxal phosphate</keyword>
<dbReference type="GO" id="GO:0009097">
    <property type="term" value="P:isoleucine biosynthetic process"/>
    <property type="evidence" value="ECO:0007669"/>
    <property type="project" value="TreeGrafter"/>
</dbReference>
<evidence type="ECO:0000256" key="5">
    <source>
        <dbReference type="ARBA" id="ARBA00023239"/>
    </source>
</evidence>
<dbReference type="SUPFAM" id="SSF53686">
    <property type="entry name" value="Tryptophan synthase beta subunit-like PLP-dependent enzymes"/>
    <property type="match status" value="1"/>
</dbReference>
<dbReference type="GO" id="GO:0006567">
    <property type="term" value="P:L-threonine catabolic process"/>
    <property type="evidence" value="ECO:0007669"/>
    <property type="project" value="TreeGrafter"/>
</dbReference>
<evidence type="ECO:0000256" key="3">
    <source>
        <dbReference type="ARBA" id="ARBA00012093"/>
    </source>
</evidence>
<dbReference type="InterPro" id="IPR001926">
    <property type="entry name" value="TrpB-like_PALP"/>
</dbReference>
<dbReference type="AlphaFoldDB" id="A0A7R9D1S3"/>
<sequence length="351" mass="37623">MSNSLHTVTPVVLSSTMSSKVPGCSVYLKMENQQLSGSFKLRGIGYHAQQAVERGATHLVMASGGNAGLALSCAAKIMAVPCTIVVPVTTPAPILHSLELDGARVIVSVDLVHGDDYNSATKRALEEAKNPKSAYIHAYDHPEIWEGHSTIIEELEEQLPCKPEVIVVAVGGAGLLCGILNGLQKIGWADIPVVAMETIGAHCYNLSIQAKKMVPIEKITRQDTFFFITSASVAKSLGARTVCSQALQWAFQFKVLSEVVTDEEAVSSCLQFADEQRVLVEPACGAALSAVYYGTICRLKEQGYLQMKSTHPIVVVIVCGGSGVSLQLLQDWKKSTGVVQTNTVHSNNSRD</sequence>
<name>A0A7R9D1S3_TIMCR</name>
<evidence type="ECO:0000256" key="1">
    <source>
        <dbReference type="ARBA" id="ARBA00001933"/>
    </source>
</evidence>
<protein>
    <recommendedName>
        <fullName evidence="3">L-serine ammonia-lyase</fullName>
        <ecNumber evidence="3">4.3.1.17</ecNumber>
    </recommendedName>
    <alternativeName>
        <fullName evidence="6">L-serine deaminase</fullName>
    </alternativeName>
    <alternativeName>
        <fullName evidence="7">L-threonine dehydratase</fullName>
    </alternativeName>
</protein>
<evidence type="ECO:0000256" key="4">
    <source>
        <dbReference type="ARBA" id="ARBA00022898"/>
    </source>
</evidence>
<dbReference type="GO" id="GO:0006565">
    <property type="term" value="P:L-serine catabolic process"/>
    <property type="evidence" value="ECO:0007669"/>
    <property type="project" value="TreeGrafter"/>
</dbReference>
<accession>A0A7R9D1S3</accession>
<dbReference type="PROSITE" id="PS00165">
    <property type="entry name" value="DEHYDRATASE_SER_THR"/>
    <property type="match status" value="1"/>
</dbReference>
<comment type="similarity">
    <text evidence="2">Belongs to the serine/threonine dehydratase family.</text>
</comment>
<dbReference type="InterPro" id="IPR050147">
    <property type="entry name" value="Ser/Thr_Dehydratase"/>
</dbReference>
<dbReference type="GO" id="GO:0004794">
    <property type="term" value="F:threonine deaminase activity"/>
    <property type="evidence" value="ECO:0007669"/>
    <property type="project" value="TreeGrafter"/>
</dbReference>
<evidence type="ECO:0000313" key="10">
    <source>
        <dbReference type="EMBL" id="CAD7405524.1"/>
    </source>
</evidence>
<dbReference type="EC" id="4.3.1.17" evidence="3"/>
<gene>
    <name evidence="10" type="ORF">TCEB3V08_LOCUS8015</name>
</gene>
<dbReference type="PANTHER" id="PTHR48078:SF2">
    <property type="entry name" value="CATABOLIC L-SERINE_THREONINE DEHYDRATASE"/>
    <property type="match status" value="1"/>
</dbReference>
<evidence type="ECO:0000256" key="8">
    <source>
        <dbReference type="ARBA" id="ARBA00049406"/>
    </source>
</evidence>
<evidence type="ECO:0000259" key="9">
    <source>
        <dbReference type="Pfam" id="PF00291"/>
    </source>
</evidence>
<dbReference type="InterPro" id="IPR036052">
    <property type="entry name" value="TrpB-like_PALP_sf"/>
</dbReference>
<evidence type="ECO:0000256" key="7">
    <source>
        <dbReference type="ARBA" id="ARBA00042605"/>
    </source>
</evidence>
<dbReference type="PANTHER" id="PTHR48078">
    <property type="entry name" value="THREONINE DEHYDRATASE, MITOCHONDRIAL-RELATED"/>
    <property type="match status" value="1"/>
</dbReference>
<evidence type="ECO:0000256" key="6">
    <source>
        <dbReference type="ARBA" id="ARBA00041766"/>
    </source>
</evidence>
<dbReference type="EMBL" id="OC319472">
    <property type="protein sequence ID" value="CAD7405524.1"/>
    <property type="molecule type" value="Genomic_DNA"/>
</dbReference>
<reference evidence="10" key="1">
    <citation type="submission" date="2020-11" db="EMBL/GenBank/DDBJ databases">
        <authorList>
            <person name="Tran Van P."/>
        </authorList>
    </citation>
    <scope>NUCLEOTIDE SEQUENCE</scope>
</reference>
<dbReference type="InterPro" id="IPR000634">
    <property type="entry name" value="Ser/Thr_deHydtase_PyrdxlP-BS"/>
</dbReference>
<comment type="cofactor">
    <cofactor evidence="1">
        <name>pyridoxal 5'-phosphate</name>
        <dbReference type="ChEBI" id="CHEBI:597326"/>
    </cofactor>
</comment>